<keyword evidence="2" id="KW-0472">Membrane</keyword>
<evidence type="ECO:0000256" key="1">
    <source>
        <dbReference type="SAM" id="MobiDB-lite"/>
    </source>
</evidence>
<dbReference type="RefSeq" id="WP_055462927.1">
    <property type="nucleotide sequence ID" value="NZ_CYHG01000005.1"/>
</dbReference>
<organism evidence="3 4">
    <name type="scientific">Marinomonas fungiae</name>
    <dbReference type="NCBI Taxonomy" id="1137284"/>
    <lineage>
        <taxon>Bacteria</taxon>
        <taxon>Pseudomonadati</taxon>
        <taxon>Pseudomonadota</taxon>
        <taxon>Gammaproteobacteria</taxon>
        <taxon>Oceanospirillales</taxon>
        <taxon>Oceanospirillaceae</taxon>
        <taxon>Marinomonas</taxon>
    </lineage>
</organism>
<protein>
    <recommendedName>
        <fullName evidence="5">Chromosome partition protein Smc</fullName>
    </recommendedName>
</protein>
<name>A0A0K6IKX2_9GAMM</name>
<dbReference type="OrthoDB" id="5700790at2"/>
<feature type="compositionally biased region" description="Polar residues" evidence="1">
    <location>
        <begin position="22"/>
        <end position="32"/>
    </location>
</feature>
<evidence type="ECO:0008006" key="5">
    <source>
        <dbReference type="Google" id="ProtNLM"/>
    </source>
</evidence>
<evidence type="ECO:0000313" key="4">
    <source>
        <dbReference type="Proteomes" id="UP000182769"/>
    </source>
</evidence>
<dbReference type="AlphaFoldDB" id="A0A0K6IKX2"/>
<dbReference type="STRING" id="1137284.GCA_001418205_01826"/>
<feature type="region of interest" description="Disordered" evidence="1">
    <location>
        <begin position="1"/>
        <end position="48"/>
    </location>
</feature>
<dbReference type="Proteomes" id="UP000182769">
    <property type="component" value="Unassembled WGS sequence"/>
</dbReference>
<dbReference type="EMBL" id="CYHG01000005">
    <property type="protein sequence ID" value="CUB03967.1"/>
    <property type="molecule type" value="Genomic_DNA"/>
</dbReference>
<feature type="region of interest" description="Disordered" evidence="1">
    <location>
        <begin position="255"/>
        <end position="276"/>
    </location>
</feature>
<keyword evidence="2" id="KW-0812">Transmembrane</keyword>
<dbReference type="Gene3D" id="1.10.287.1490">
    <property type="match status" value="1"/>
</dbReference>
<accession>A0A0K6IKX2</accession>
<evidence type="ECO:0000313" key="3">
    <source>
        <dbReference type="EMBL" id="CUB03967.1"/>
    </source>
</evidence>
<evidence type="ECO:0000256" key="2">
    <source>
        <dbReference type="SAM" id="Phobius"/>
    </source>
</evidence>
<sequence length="319" mass="34724">MRKDDDVEIPSLTLDQDELNDRTSTSASTQKAGKQRLNPPPAKPTAAVHAPVKKPSLAFVYFLLLLIIGGAGAGGYWLWMENQKLRDELLGARSQIQDLDSQLVAADVSNSELGSTVEETLKNHDSEIRKLWAVAYDRNRSAIATNDSKIEVLQGKLADLREVVSTQGKRVAVQADTFNEIENGYNTMVNTVATIEANQKEQVAKVASLESEVGLASKQADTVKAQSDRIATLDSQLKSLKQGLDRLAAQVSQQGQGLDKLAKEPSSPEVPSNLGSRLANTEEAIRSIDQFRPQVLREINNLKAQVRQLSLELSIANGG</sequence>
<keyword evidence="2" id="KW-1133">Transmembrane helix</keyword>
<keyword evidence="4" id="KW-1185">Reference proteome</keyword>
<proteinExistence type="predicted"/>
<gene>
    <name evidence="3" type="ORF">Ga0061065_10559</name>
</gene>
<reference evidence="4" key="1">
    <citation type="submission" date="2015-08" db="EMBL/GenBank/DDBJ databases">
        <authorList>
            <person name="Varghese N."/>
        </authorList>
    </citation>
    <scope>NUCLEOTIDE SEQUENCE [LARGE SCALE GENOMIC DNA]</scope>
    <source>
        <strain evidence="4">JCM 18476</strain>
    </source>
</reference>
<feature type="transmembrane region" description="Helical" evidence="2">
    <location>
        <begin position="58"/>
        <end position="79"/>
    </location>
</feature>